<dbReference type="eggNOG" id="ENOG5033QE7">
    <property type="taxonomic scope" value="Bacteria"/>
</dbReference>
<sequence>MKYIIAFLIILFASFTDIFLSQIGIIPVEPAYFLIPLFFVLCLLRYHLKELTQVFKTHTFKLLFIFLLFSIIYTSFSSAPIDTIITEITLNIITILIYIFTVQFFRSENKKIIFAVFFISFLILSSSIWYDLFFGLPKHTQALEDLVRKGGFGANPNRAAAGLKFLSLGALYFLQRNNLKRNMFILVMVASVFITFSRGGLVSILFIIILGYTNNWDTKFNINFQKLMKNTFKMIMVLASLYIGLLVFADYIKEKFPIYAAGSAGERLDYLLGKGDSTTLSDDVGSGNGRGDLVIKFANEFMSHPLGQGTAYSSDIRIFPQNTHNFYLFIGVNYGFIVLIIYLIYLLYSLKLSFTSNNFFYFILVLLLLFEGIVSHYFLYIRAVIICIAFFDSVIIFKQKEDYQQNFIEKL</sequence>
<feature type="domain" description="O-antigen ligase-related" evidence="6">
    <location>
        <begin position="184"/>
        <end position="343"/>
    </location>
</feature>
<feature type="transmembrane region" description="Helical" evidence="5">
    <location>
        <begin position="88"/>
        <end position="105"/>
    </location>
</feature>
<dbReference type="GO" id="GO:0016020">
    <property type="term" value="C:membrane"/>
    <property type="evidence" value="ECO:0007669"/>
    <property type="project" value="UniProtKB-SubCell"/>
</dbReference>
<dbReference type="OrthoDB" id="1425310at2"/>
<evidence type="ECO:0000313" key="7">
    <source>
        <dbReference type="EMBL" id="CDF79992.1"/>
    </source>
</evidence>
<comment type="subcellular location">
    <subcellularLocation>
        <location evidence="1">Membrane</location>
        <topology evidence="1">Multi-pass membrane protein</topology>
    </subcellularLocation>
</comment>
<evidence type="ECO:0000259" key="6">
    <source>
        <dbReference type="Pfam" id="PF04932"/>
    </source>
</evidence>
<gene>
    <name evidence="7" type="ORF">BN863_22800</name>
</gene>
<dbReference type="PANTHER" id="PTHR37422:SF17">
    <property type="entry name" value="O-ANTIGEN LIGASE"/>
    <property type="match status" value="1"/>
</dbReference>
<dbReference type="EMBL" id="HG315671">
    <property type="protein sequence ID" value="CDF79992.1"/>
    <property type="molecule type" value="Genomic_DNA"/>
</dbReference>
<protein>
    <submittedName>
        <fullName evidence="7">O-antigen ligase like membrane protein</fullName>
    </submittedName>
</protein>
<proteinExistence type="predicted"/>
<feature type="transmembrane region" description="Helical" evidence="5">
    <location>
        <begin position="232"/>
        <end position="252"/>
    </location>
</feature>
<reference evidence="7 8" key="1">
    <citation type="journal article" date="2013" name="Appl. Environ. Microbiol.">
        <title>The genome of the alga-associated marine flavobacterium Formosa agariphila KMM 3901T reveals a broad potential for degradation of algal polysaccharides.</title>
        <authorList>
            <person name="Mann A.J."/>
            <person name="Hahnke R.L."/>
            <person name="Huang S."/>
            <person name="Werner J."/>
            <person name="Xing P."/>
            <person name="Barbeyron T."/>
            <person name="Huettel B."/>
            <person name="Stueber K."/>
            <person name="Reinhardt R."/>
            <person name="Harder J."/>
            <person name="Gloeckner F.O."/>
            <person name="Amann R.I."/>
            <person name="Teeling H."/>
        </authorList>
    </citation>
    <scope>NUCLEOTIDE SEQUENCE [LARGE SCALE GENOMIC DNA]</scope>
    <source>
        <strain evidence="8">DSM 15362 / KCTC 12365 / LMG 23005 / KMM 3901</strain>
    </source>
</reference>
<dbReference type="HOGENOM" id="CLU_668607_0_0_10"/>
<dbReference type="PATRIC" id="fig|1347342.6.peg.2288"/>
<dbReference type="Pfam" id="PF04932">
    <property type="entry name" value="Wzy_C"/>
    <property type="match status" value="1"/>
</dbReference>
<name>T2KM72_FORAG</name>
<keyword evidence="3 5" id="KW-1133">Transmembrane helix</keyword>
<feature type="transmembrane region" description="Helical" evidence="5">
    <location>
        <begin position="112"/>
        <end position="136"/>
    </location>
</feature>
<organism evidence="7 8">
    <name type="scientific">Formosa agariphila (strain DSM 15362 / KCTC 12365 / LMG 23005 / KMM 3901 / M-2Alg 35-1)</name>
    <dbReference type="NCBI Taxonomy" id="1347342"/>
    <lineage>
        <taxon>Bacteria</taxon>
        <taxon>Pseudomonadati</taxon>
        <taxon>Bacteroidota</taxon>
        <taxon>Flavobacteriia</taxon>
        <taxon>Flavobacteriales</taxon>
        <taxon>Flavobacteriaceae</taxon>
        <taxon>Formosa</taxon>
    </lineage>
</organism>
<evidence type="ECO:0000256" key="1">
    <source>
        <dbReference type="ARBA" id="ARBA00004141"/>
    </source>
</evidence>
<evidence type="ECO:0000256" key="4">
    <source>
        <dbReference type="ARBA" id="ARBA00023136"/>
    </source>
</evidence>
<keyword evidence="2 5" id="KW-0812">Transmembrane</keyword>
<evidence type="ECO:0000256" key="2">
    <source>
        <dbReference type="ARBA" id="ARBA00022692"/>
    </source>
</evidence>
<dbReference type="InterPro" id="IPR007016">
    <property type="entry name" value="O-antigen_ligase-rel_domated"/>
</dbReference>
<evidence type="ECO:0000256" key="5">
    <source>
        <dbReference type="SAM" id="Phobius"/>
    </source>
</evidence>
<keyword evidence="4 5" id="KW-0472">Membrane</keyword>
<accession>T2KM72</accession>
<keyword evidence="8" id="KW-1185">Reference proteome</keyword>
<dbReference type="AlphaFoldDB" id="T2KM72"/>
<dbReference type="GO" id="GO:0016874">
    <property type="term" value="F:ligase activity"/>
    <property type="evidence" value="ECO:0007669"/>
    <property type="project" value="UniProtKB-KW"/>
</dbReference>
<feature type="transmembrane region" description="Helical" evidence="5">
    <location>
        <begin position="360"/>
        <end position="391"/>
    </location>
</feature>
<dbReference type="Proteomes" id="UP000016160">
    <property type="component" value="Chromosome"/>
</dbReference>
<feature type="transmembrane region" description="Helical" evidence="5">
    <location>
        <begin position="30"/>
        <end position="48"/>
    </location>
</feature>
<feature type="transmembrane region" description="Helical" evidence="5">
    <location>
        <begin position="326"/>
        <end position="348"/>
    </location>
</feature>
<dbReference type="RefSeq" id="WP_038530660.1">
    <property type="nucleotide sequence ID" value="NZ_HG315671.1"/>
</dbReference>
<feature type="transmembrane region" description="Helical" evidence="5">
    <location>
        <begin position="60"/>
        <end position="76"/>
    </location>
</feature>
<dbReference type="InterPro" id="IPR051533">
    <property type="entry name" value="WaaL-like"/>
</dbReference>
<keyword evidence="7" id="KW-0436">Ligase</keyword>
<evidence type="ECO:0000313" key="8">
    <source>
        <dbReference type="Proteomes" id="UP000016160"/>
    </source>
</evidence>
<dbReference type="PANTHER" id="PTHR37422">
    <property type="entry name" value="TEICHURONIC ACID BIOSYNTHESIS PROTEIN TUAE"/>
    <property type="match status" value="1"/>
</dbReference>
<feature type="transmembrane region" description="Helical" evidence="5">
    <location>
        <begin position="186"/>
        <end position="212"/>
    </location>
</feature>
<evidence type="ECO:0000256" key="3">
    <source>
        <dbReference type="ARBA" id="ARBA00022989"/>
    </source>
</evidence>